<dbReference type="InterPro" id="IPR009057">
    <property type="entry name" value="Homeodomain-like_sf"/>
</dbReference>
<comment type="caution">
    <text evidence="7">The sequence shown here is derived from an EMBL/GenBank/DDBJ whole genome shotgun (WGS) entry which is preliminary data.</text>
</comment>
<dbReference type="InterPro" id="IPR036271">
    <property type="entry name" value="Tet_transcr_reg_TetR-rel_C_sf"/>
</dbReference>
<protein>
    <submittedName>
        <fullName evidence="7">TetR family transcriptional regulator</fullName>
    </submittedName>
</protein>
<feature type="domain" description="HTH tetR-type" evidence="6">
    <location>
        <begin position="25"/>
        <end position="85"/>
    </location>
</feature>
<dbReference type="RefSeq" id="WP_168134462.1">
    <property type="nucleotide sequence ID" value="NZ_JAAVJH010000005.1"/>
</dbReference>
<feature type="region of interest" description="Disordered" evidence="5">
    <location>
        <begin position="1"/>
        <end position="26"/>
    </location>
</feature>
<evidence type="ECO:0000256" key="5">
    <source>
        <dbReference type="SAM" id="MobiDB-lite"/>
    </source>
</evidence>
<evidence type="ECO:0000259" key="6">
    <source>
        <dbReference type="PROSITE" id="PS50977"/>
    </source>
</evidence>
<proteinExistence type="predicted"/>
<dbReference type="EMBL" id="JAAVJH010000005">
    <property type="protein sequence ID" value="NJR78931.1"/>
    <property type="molecule type" value="Genomic_DNA"/>
</dbReference>
<dbReference type="PROSITE" id="PS50977">
    <property type="entry name" value="HTH_TETR_2"/>
    <property type="match status" value="1"/>
</dbReference>
<evidence type="ECO:0000256" key="1">
    <source>
        <dbReference type="ARBA" id="ARBA00023015"/>
    </source>
</evidence>
<evidence type="ECO:0000313" key="7">
    <source>
        <dbReference type="EMBL" id="NJR78931.1"/>
    </source>
</evidence>
<evidence type="ECO:0000256" key="3">
    <source>
        <dbReference type="ARBA" id="ARBA00023163"/>
    </source>
</evidence>
<gene>
    <name evidence="7" type="ORF">HBH26_10060</name>
</gene>
<dbReference type="Pfam" id="PF14514">
    <property type="entry name" value="TetR_C_9"/>
    <property type="match status" value="1"/>
</dbReference>
<sequence length="231" mass="24968">MPGGKAAKGAVRPARTSRPSRDPARNSADALMDAAGALMAERNSVDITFADIAERSGLNSALIQYRFGGKTGLFRALLERDAGAMLPALAALVAADLPAEEKLRRHIRGVIRTYHRHPYMNRLIGALASETDGDAARYISERFTRPIAAGHRAILRQGVAEGTFRPVDPMLFYFSLIGACDHLFHARYSLKWAFGIGEIDEPLSLAYAAHVEATVLASVLVALPTATVDRT</sequence>
<keyword evidence="3" id="KW-0804">Transcription</keyword>
<reference evidence="7 8" key="1">
    <citation type="submission" date="2020-03" db="EMBL/GenBank/DDBJ databases">
        <authorList>
            <person name="Wang L."/>
            <person name="He N."/>
            <person name="Li Y."/>
            <person name="Fang Y."/>
            <person name="Zhang F."/>
        </authorList>
    </citation>
    <scope>NUCLEOTIDE SEQUENCE [LARGE SCALE GENOMIC DNA]</scope>
    <source>
        <strain evidence="7 8">36D10-4-7</strain>
    </source>
</reference>
<accession>A0ABX1CNV6</accession>
<dbReference type="Gene3D" id="1.10.357.10">
    <property type="entry name" value="Tetracycline Repressor, domain 2"/>
    <property type="match status" value="1"/>
</dbReference>
<organism evidence="7 8">
    <name type="scientific">Sphingomonas corticis</name>
    <dbReference type="NCBI Taxonomy" id="2722791"/>
    <lineage>
        <taxon>Bacteria</taxon>
        <taxon>Pseudomonadati</taxon>
        <taxon>Pseudomonadota</taxon>
        <taxon>Alphaproteobacteria</taxon>
        <taxon>Sphingomonadales</taxon>
        <taxon>Sphingomonadaceae</taxon>
        <taxon>Sphingomonas</taxon>
    </lineage>
</organism>
<evidence type="ECO:0000256" key="4">
    <source>
        <dbReference type="PROSITE-ProRule" id="PRU00335"/>
    </source>
</evidence>
<dbReference type="InterPro" id="IPR050109">
    <property type="entry name" value="HTH-type_TetR-like_transc_reg"/>
</dbReference>
<evidence type="ECO:0000313" key="8">
    <source>
        <dbReference type="Proteomes" id="UP000732399"/>
    </source>
</evidence>
<dbReference type="Pfam" id="PF00440">
    <property type="entry name" value="TetR_N"/>
    <property type="match status" value="1"/>
</dbReference>
<dbReference type="SUPFAM" id="SSF46689">
    <property type="entry name" value="Homeodomain-like"/>
    <property type="match status" value="1"/>
</dbReference>
<dbReference type="Proteomes" id="UP000732399">
    <property type="component" value="Unassembled WGS sequence"/>
</dbReference>
<keyword evidence="2 4" id="KW-0238">DNA-binding</keyword>
<keyword evidence="1" id="KW-0805">Transcription regulation</keyword>
<evidence type="ECO:0000256" key="2">
    <source>
        <dbReference type="ARBA" id="ARBA00023125"/>
    </source>
</evidence>
<keyword evidence="8" id="KW-1185">Reference proteome</keyword>
<name>A0ABX1CNV6_9SPHN</name>
<dbReference type="PANTHER" id="PTHR30055:SF181">
    <property type="entry name" value="BLR6905 PROTEIN"/>
    <property type="match status" value="1"/>
</dbReference>
<feature type="DNA-binding region" description="H-T-H motif" evidence="4">
    <location>
        <begin position="48"/>
        <end position="67"/>
    </location>
</feature>
<dbReference type="InterPro" id="IPR001647">
    <property type="entry name" value="HTH_TetR"/>
</dbReference>
<dbReference type="InterPro" id="IPR011075">
    <property type="entry name" value="TetR_C"/>
</dbReference>
<dbReference type="SUPFAM" id="SSF48498">
    <property type="entry name" value="Tetracyclin repressor-like, C-terminal domain"/>
    <property type="match status" value="1"/>
</dbReference>
<dbReference type="PANTHER" id="PTHR30055">
    <property type="entry name" value="HTH-TYPE TRANSCRIPTIONAL REGULATOR RUTR"/>
    <property type="match status" value="1"/>
</dbReference>